<proteinExistence type="predicted"/>
<comment type="caution">
    <text evidence="1">The sequence shown here is derived from an EMBL/GenBank/DDBJ whole genome shotgun (WGS) entry which is preliminary data.</text>
</comment>
<reference evidence="1 2" key="1">
    <citation type="submission" date="2019-03" db="EMBL/GenBank/DDBJ databases">
        <title>Flavobacterium AR-3-4 sp. nov. isolated from arctic soil.</title>
        <authorList>
            <person name="Chaudhary D.K."/>
        </authorList>
    </citation>
    <scope>NUCLEOTIDE SEQUENCE [LARGE SCALE GENOMIC DNA]</scope>
    <source>
        <strain evidence="1 2">AR-3-4</strain>
    </source>
</reference>
<dbReference type="AlphaFoldDB" id="A0A4R5CI81"/>
<dbReference type="Proteomes" id="UP000295479">
    <property type="component" value="Unassembled WGS sequence"/>
</dbReference>
<sequence>MILVSKKSKEHLLTESLGSLFGYLFKPFHFTLDTKTLVFFVKIINARFLKRIS</sequence>
<accession>A0A4R5CI81</accession>
<evidence type="ECO:0000313" key="2">
    <source>
        <dbReference type="Proteomes" id="UP000295479"/>
    </source>
</evidence>
<dbReference type="EMBL" id="SMFK01000002">
    <property type="protein sequence ID" value="TDD98806.1"/>
    <property type="molecule type" value="Genomic_DNA"/>
</dbReference>
<name>A0A4R5CI81_9FLAO</name>
<keyword evidence="2" id="KW-1185">Reference proteome</keyword>
<organism evidence="1 2">
    <name type="scientific">Flavobacterium cellulosilyticum</name>
    <dbReference type="NCBI Taxonomy" id="2541731"/>
    <lineage>
        <taxon>Bacteria</taxon>
        <taxon>Pseudomonadati</taxon>
        <taxon>Bacteroidota</taxon>
        <taxon>Flavobacteriia</taxon>
        <taxon>Flavobacteriales</taxon>
        <taxon>Flavobacteriaceae</taxon>
        <taxon>Flavobacterium</taxon>
    </lineage>
</organism>
<evidence type="ECO:0000313" key="1">
    <source>
        <dbReference type="EMBL" id="TDD98806.1"/>
    </source>
</evidence>
<gene>
    <name evidence="1" type="ORF">E0F76_05205</name>
</gene>
<protein>
    <submittedName>
        <fullName evidence="1">Uncharacterized protein</fullName>
    </submittedName>
</protein>